<organism evidence="1 2">
    <name type="scientific">Eleutherodactylus coqui</name>
    <name type="common">Puerto Rican coqui</name>
    <dbReference type="NCBI Taxonomy" id="57060"/>
    <lineage>
        <taxon>Eukaryota</taxon>
        <taxon>Metazoa</taxon>
        <taxon>Chordata</taxon>
        <taxon>Craniata</taxon>
        <taxon>Vertebrata</taxon>
        <taxon>Euteleostomi</taxon>
        <taxon>Amphibia</taxon>
        <taxon>Batrachia</taxon>
        <taxon>Anura</taxon>
        <taxon>Neobatrachia</taxon>
        <taxon>Hyloidea</taxon>
        <taxon>Eleutherodactylidae</taxon>
        <taxon>Eleutherodactylinae</taxon>
        <taxon>Eleutherodactylus</taxon>
        <taxon>Eleutherodactylus</taxon>
    </lineage>
</organism>
<protein>
    <submittedName>
        <fullName evidence="1">Uncharacterized protein</fullName>
    </submittedName>
</protein>
<proteinExistence type="predicted"/>
<dbReference type="AlphaFoldDB" id="A0A8J6FW45"/>
<name>A0A8J6FW45_ELECQ</name>
<dbReference type="EMBL" id="WNTK01000001">
    <property type="protein sequence ID" value="KAG9493904.1"/>
    <property type="molecule type" value="Genomic_DNA"/>
</dbReference>
<reference evidence="1" key="1">
    <citation type="thesis" date="2020" institute="ProQuest LLC" country="789 East Eisenhower Parkway, Ann Arbor, MI, USA">
        <title>Comparative Genomics and Chromosome Evolution.</title>
        <authorList>
            <person name="Mudd A.B."/>
        </authorList>
    </citation>
    <scope>NUCLEOTIDE SEQUENCE</scope>
    <source>
        <strain evidence="1">HN-11 Male</strain>
        <tissue evidence="1">Kidney and liver</tissue>
    </source>
</reference>
<gene>
    <name evidence="1" type="ORF">GDO78_001658</name>
</gene>
<comment type="caution">
    <text evidence="1">The sequence shown here is derived from an EMBL/GenBank/DDBJ whole genome shotgun (WGS) entry which is preliminary data.</text>
</comment>
<evidence type="ECO:0000313" key="1">
    <source>
        <dbReference type="EMBL" id="KAG9493904.1"/>
    </source>
</evidence>
<accession>A0A8J6FW45</accession>
<keyword evidence="2" id="KW-1185">Reference proteome</keyword>
<sequence>MIGSSLHAHSHRRTAVNLAGGLGGYSWPADCEYLELLQVVLFNVLLLIKCKFLPNYCTHTADISRISVPDAVLRKGCTKLVTVSL</sequence>
<dbReference type="Proteomes" id="UP000770717">
    <property type="component" value="Unassembled WGS sequence"/>
</dbReference>
<evidence type="ECO:0000313" key="2">
    <source>
        <dbReference type="Proteomes" id="UP000770717"/>
    </source>
</evidence>